<proteinExistence type="predicted"/>
<dbReference type="RefSeq" id="WP_126129489.1">
    <property type="nucleotide sequence ID" value="NZ_CP034464.1"/>
</dbReference>
<accession>A0A3Q9BVC0</accession>
<gene>
    <name evidence="1" type="ORF">EJN92_20265</name>
</gene>
<organism evidence="1 2">
    <name type="scientific">Undibacterium parvum</name>
    <dbReference type="NCBI Taxonomy" id="401471"/>
    <lineage>
        <taxon>Bacteria</taxon>
        <taxon>Pseudomonadati</taxon>
        <taxon>Pseudomonadota</taxon>
        <taxon>Betaproteobacteria</taxon>
        <taxon>Burkholderiales</taxon>
        <taxon>Oxalobacteraceae</taxon>
        <taxon>Undibacterium</taxon>
    </lineage>
</organism>
<evidence type="ECO:0000313" key="1">
    <source>
        <dbReference type="EMBL" id="AZP14128.1"/>
    </source>
</evidence>
<name>A0A3Q9BVC0_9BURK</name>
<dbReference type="EMBL" id="CP034464">
    <property type="protein sequence ID" value="AZP14128.1"/>
    <property type="molecule type" value="Genomic_DNA"/>
</dbReference>
<dbReference type="OrthoDB" id="9947852at2"/>
<reference evidence="1 2" key="1">
    <citation type="journal article" date="2011" name="Int. J. Syst. Evol. Microbiol.">
        <title>Description of Undibacterium oligocarboniphilum sp. nov., isolated from purified water, and Undibacterium pigrum strain CCUG 49012 as the type strain of Undibacterium parvum sp. nov., and emended descriptions of the genus Undibacterium and the species Undibacterium pigrum.</title>
        <authorList>
            <person name="Eder W."/>
            <person name="Wanner G."/>
            <person name="Ludwig W."/>
            <person name="Busse H.J."/>
            <person name="Ziemke-Kageler F."/>
            <person name="Lang E."/>
        </authorList>
    </citation>
    <scope>NUCLEOTIDE SEQUENCE [LARGE SCALE GENOMIC DNA]</scope>
    <source>
        <strain evidence="1 2">DSM 23061</strain>
    </source>
</reference>
<dbReference type="KEGG" id="upv:EJN92_20265"/>
<dbReference type="Proteomes" id="UP000275663">
    <property type="component" value="Chromosome"/>
</dbReference>
<evidence type="ECO:0000313" key="2">
    <source>
        <dbReference type="Proteomes" id="UP000275663"/>
    </source>
</evidence>
<protein>
    <submittedName>
        <fullName evidence="1">Uncharacterized protein</fullName>
    </submittedName>
</protein>
<keyword evidence="2" id="KW-1185">Reference proteome</keyword>
<sequence length="70" mass="7569">MESHFSPATLTTGGTGLVVHVVRCNEAQIKAGIARQAYSLCGRTHDKNDAWALSPDAAVSCPKCRKKWVK</sequence>
<dbReference type="AlphaFoldDB" id="A0A3Q9BVC0"/>